<evidence type="ECO:0000256" key="4">
    <source>
        <dbReference type="ARBA" id="ARBA00022692"/>
    </source>
</evidence>
<dbReference type="Pfam" id="PF02417">
    <property type="entry name" value="Chromate_transp"/>
    <property type="match status" value="1"/>
</dbReference>
<feature type="transmembrane region" description="Helical" evidence="7">
    <location>
        <begin position="85"/>
        <end position="108"/>
    </location>
</feature>
<keyword evidence="5 7" id="KW-1133">Transmembrane helix</keyword>
<dbReference type="PANTHER" id="PTHR43663:SF1">
    <property type="entry name" value="CHROMATE TRANSPORTER"/>
    <property type="match status" value="1"/>
</dbReference>
<dbReference type="GO" id="GO:0015109">
    <property type="term" value="F:chromate transmembrane transporter activity"/>
    <property type="evidence" value="ECO:0007669"/>
    <property type="project" value="InterPro"/>
</dbReference>
<sequence length="197" mass="21469">MDNRREGGKSMKSWKTGIWLFGVNLYISTFTFGGGYIVIPMIRKIFVQQKQLFTESELLEMAAIAQSSPGAIAVNLSVLAGRRTLGLAGALISAVGAVLPSFIILALISSCYDAFRTQPVINACLKGMEAGVAALIVQLVYEMSAAILKQKQTLHSLILPVTFFCGFILEIPAMTLLLFWAGLSLLLSFLDYRRARA</sequence>
<name>A0A412FHL9_9FIRM</name>
<evidence type="ECO:0000256" key="7">
    <source>
        <dbReference type="SAM" id="Phobius"/>
    </source>
</evidence>
<keyword evidence="9" id="KW-1185">Reference proteome</keyword>
<dbReference type="InterPro" id="IPR003370">
    <property type="entry name" value="Chromate_transpt"/>
</dbReference>
<evidence type="ECO:0000256" key="6">
    <source>
        <dbReference type="ARBA" id="ARBA00023136"/>
    </source>
</evidence>
<evidence type="ECO:0000256" key="5">
    <source>
        <dbReference type="ARBA" id="ARBA00022989"/>
    </source>
</evidence>
<proteinExistence type="inferred from homology"/>
<evidence type="ECO:0000256" key="2">
    <source>
        <dbReference type="ARBA" id="ARBA00005262"/>
    </source>
</evidence>
<evidence type="ECO:0000313" key="9">
    <source>
        <dbReference type="Proteomes" id="UP000284178"/>
    </source>
</evidence>
<evidence type="ECO:0000256" key="3">
    <source>
        <dbReference type="ARBA" id="ARBA00022475"/>
    </source>
</evidence>
<comment type="similarity">
    <text evidence="2">Belongs to the chromate ion transporter (CHR) (TC 2.A.51) family.</text>
</comment>
<feature type="transmembrane region" description="Helical" evidence="7">
    <location>
        <begin position="18"/>
        <end position="38"/>
    </location>
</feature>
<comment type="subcellular location">
    <subcellularLocation>
        <location evidence="1">Cell membrane</location>
        <topology evidence="1">Multi-pass membrane protein</topology>
    </subcellularLocation>
</comment>
<gene>
    <name evidence="8" type="ORF">DWY25_16720</name>
</gene>
<dbReference type="InterPro" id="IPR052518">
    <property type="entry name" value="CHR_Transporter"/>
</dbReference>
<feature type="transmembrane region" description="Helical" evidence="7">
    <location>
        <begin position="161"/>
        <end position="190"/>
    </location>
</feature>
<feature type="transmembrane region" description="Helical" evidence="7">
    <location>
        <begin position="58"/>
        <end position="79"/>
    </location>
</feature>
<keyword evidence="4 7" id="KW-0812">Transmembrane</keyword>
<dbReference type="EMBL" id="QRUP01000031">
    <property type="protein sequence ID" value="RGR67655.1"/>
    <property type="molecule type" value="Genomic_DNA"/>
</dbReference>
<accession>A0A412FHL9</accession>
<comment type="caution">
    <text evidence="8">The sequence shown here is derived from an EMBL/GenBank/DDBJ whole genome shotgun (WGS) entry which is preliminary data.</text>
</comment>
<keyword evidence="6 7" id="KW-0472">Membrane</keyword>
<evidence type="ECO:0000256" key="1">
    <source>
        <dbReference type="ARBA" id="ARBA00004651"/>
    </source>
</evidence>
<keyword evidence="3" id="KW-1003">Cell membrane</keyword>
<organism evidence="8 9">
    <name type="scientific">Holdemania filiformis</name>
    <dbReference type="NCBI Taxonomy" id="61171"/>
    <lineage>
        <taxon>Bacteria</taxon>
        <taxon>Bacillati</taxon>
        <taxon>Bacillota</taxon>
        <taxon>Erysipelotrichia</taxon>
        <taxon>Erysipelotrichales</taxon>
        <taxon>Erysipelotrichaceae</taxon>
        <taxon>Holdemania</taxon>
    </lineage>
</organism>
<dbReference type="PANTHER" id="PTHR43663">
    <property type="entry name" value="CHROMATE TRANSPORT PROTEIN-RELATED"/>
    <property type="match status" value="1"/>
</dbReference>
<reference evidence="8 9" key="1">
    <citation type="submission" date="2018-08" db="EMBL/GenBank/DDBJ databases">
        <title>A genome reference for cultivated species of the human gut microbiota.</title>
        <authorList>
            <person name="Zou Y."/>
            <person name="Xue W."/>
            <person name="Luo G."/>
        </authorList>
    </citation>
    <scope>NUCLEOTIDE SEQUENCE [LARGE SCALE GENOMIC DNA]</scope>
    <source>
        <strain evidence="8 9">AF24-29</strain>
    </source>
</reference>
<protein>
    <submittedName>
        <fullName evidence="8">Chromate transporter</fullName>
    </submittedName>
</protein>
<dbReference type="Proteomes" id="UP000284178">
    <property type="component" value="Unassembled WGS sequence"/>
</dbReference>
<dbReference type="AlphaFoldDB" id="A0A412FHL9"/>
<dbReference type="GO" id="GO:0005886">
    <property type="term" value="C:plasma membrane"/>
    <property type="evidence" value="ECO:0007669"/>
    <property type="project" value="UniProtKB-SubCell"/>
</dbReference>
<evidence type="ECO:0000313" key="8">
    <source>
        <dbReference type="EMBL" id="RGR67655.1"/>
    </source>
</evidence>